<comment type="similarity">
    <text evidence="2">Belongs to the TspO/BZRP family.</text>
</comment>
<dbReference type="PANTHER" id="PTHR10057:SF0">
    <property type="entry name" value="TRANSLOCATOR PROTEIN"/>
    <property type="match status" value="1"/>
</dbReference>
<feature type="transmembrane region" description="Helical" evidence="6">
    <location>
        <begin position="47"/>
        <end position="69"/>
    </location>
</feature>
<feature type="transmembrane region" description="Helical" evidence="6">
    <location>
        <begin position="7"/>
        <end position="27"/>
    </location>
</feature>
<gene>
    <name evidence="7" type="ORF">ACFS29_03770</name>
</gene>
<dbReference type="Proteomes" id="UP001597548">
    <property type="component" value="Unassembled WGS sequence"/>
</dbReference>
<evidence type="ECO:0000256" key="1">
    <source>
        <dbReference type="ARBA" id="ARBA00004141"/>
    </source>
</evidence>
<proteinExistence type="inferred from homology"/>
<keyword evidence="4 6" id="KW-1133">Transmembrane helix</keyword>
<organism evidence="7 8">
    <name type="scientific">Psychroserpens luteus</name>
    <dbReference type="NCBI Taxonomy" id="1434066"/>
    <lineage>
        <taxon>Bacteria</taxon>
        <taxon>Pseudomonadati</taxon>
        <taxon>Bacteroidota</taxon>
        <taxon>Flavobacteriia</taxon>
        <taxon>Flavobacteriales</taxon>
        <taxon>Flavobacteriaceae</taxon>
        <taxon>Psychroserpens</taxon>
    </lineage>
</organism>
<feature type="transmembrane region" description="Helical" evidence="6">
    <location>
        <begin position="129"/>
        <end position="149"/>
    </location>
</feature>
<dbReference type="Pfam" id="PF03073">
    <property type="entry name" value="TspO_MBR"/>
    <property type="match status" value="1"/>
</dbReference>
<evidence type="ECO:0000256" key="3">
    <source>
        <dbReference type="ARBA" id="ARBA00022692"/>
    </source>
</evidence>
<feature type="transmembrane region" description="Helical" evidence="6">
    <location>
        <begin position="102"/>
        <end position="122"/>
    </location>
</feature>
<evidence type="ECO:0000313" key="8">
    <source>
        <dbReference type="Proteomes" id="UP001597548"/>
    </source>
</evidence>
<dbReference type="InterPro" id="IPR004307">
    <property type="entry name" value="TspO_MBR"/>
</dbReference>
<dbReference type="PANTHER" id="PTHR10057">
    <property type="entry name" value="PERIPHERAL-TYPE BENZODIAZEPINE RECEPTOR"/>
    <property type="match status" value="1"/>
</dbReference>
<dbReference type="PIRSF" id="PIRSF005859">
    <property type="entry name" value="PBR"/>
    <property type="match status" value="1"/>
</dbReference>
<dbReference type="CDD" id="cd15904">
    <property type="entry name" value="TSPO_MBR"/>
    <property type="match status" value="1"/>
</dbReference>
<protein>
    <submittedName>
        <fullName evidence="7">TspO/MBR family protein</fullName>
    </submittedName>
</protein>
<keyword evidence="5 6" id="KW-0472">Membrane</keyword>
<dbReference type="InterPro" id="IPR038330">
    <property type="entry name" value="TspO/MBR-related_sf"/>
</dbReference>
<comment type="caution">
    <text evidence="7">The sequence shown here is derived from an EMBL/GenBank/DDBJ whole genome shotgun (WGS) entry which is preliminary data.</text>
</comment>
<feature type="transmembrane region" description="Helical" evidence="6">
    <location>
        <begin position="76"/>
        <end position="96"/>
    </location>
</feature>
<evidence type="ECO:0000313" key="7">
    <source>
        <dbReference type="EMBL" id="MFD2914744.1"/>
    </source>
</evidence>
<evidence type="ECO:0000256" key="5">
    <source>
        <dbReference type="ARBA" id="ARBA00023136"/>
    </source>
</evidence>
<keyword evidence="3 6" id="KW-0812">Transmembrane</keyword>
<evidence type="ECO:0000256" key="2">
    <source>
        <dbReference type="ARBA" id="ARBA00007524"/>
    </source>
</evidence>
<dbReference type="RefSeq" id="WP_194507579.1">
    <property type="nucleotide sequence ID" value="NZ_JADILU010000003.1"/>
</dbReference>
<dbReference type="EMBL" id="JBHUOS010000001">
    <property type="protein sequence ID" value="MFD2914744.1"/>
    <property type="molecule type" value="Genomic_DNA"/>
</dbReference>
<comment type="subcellular location">
    <subcellularLocation>
        <location evidence="1">Membrane</location>
        <topology evidence="1">Multi-pass membrane protein</topology>
    </subcellularLocation>
</comment>
<dbReference type="Gene3D" id="1.20.1260.100">
    <property type="entry name" value="TspO/MBR protein"/>
    <property type="match status" value="1"/>
</dbReference>
<reference evidence="8" key="1">
    <citation type="journal article" date="2019" name="Int. J. Syst. Evol. Microbiol.">
        <title>The Global Catalogue of Microorganisms (GCM) 10K type strain sequencing project: providing services to taxonomists for standard genome sequencing and annotation.</title>
        <authorList>
            <consortium name="The Broad Institute Genomics Platform"/>
            <consortium name="The Broad Institute Genome Sequencing Center for Infectious Disease"/>
            <person name="Wu L."/>
            <person name="Ma J."/>
        </authorList>
    </citation>
    <scope>NUCLEOTIDE SEQUENCE [LARGE SCALE GENOMIC DNA]</scope>
    <source>
        <strain evidence="8">KCTC 32514</strain>
    </source>
</reference>
<evidence type="ECO:0000256" key="4">
    <source>
        <dbReference type="ARBA" id="ARBA00022989"/>
    </source>
</evidence>
<accession>A0ABW5ZP22</accession>
<evidence type="ECO:0000256" key="6">
    <source>
        <dbReference type="SAM" id="Phobius"/>
    </source>
</evidence>
<sequence>MKLLKPFIIFLIINFGALGIGSLFMAAGPKSEWYLQLNKAPWTPDGWVFGAAWITIMVCFSAYMVFLYTKRMTNKVAILFVAQFILNVSWNFLFFNNKLIDIALVNIILLTMIICAFLMTYLKDLKWKSLLILPYFIWLCIATSLNLYISLYN</sequence>
<keyword evidence="8" id="KW-1185">Reference proteome</keyword>
<name>A0ABW5ZP22_9FLAO</name>